<dbReference type="InterPro" id="IPR001452">
    <property type="entry name" value="SH3_domain"/>
</dbReference>
<organism evidence="5">
    <name type="scientific">Menopon gallinae</name>
    <name type="common">poultry shaft louse</name>
    <dbReference type="NCBI Taxonomy" id="328185"/>
    <lineage>
        <taxon>Eukaryota</taxon>
        <taxon>Metazoa</taxon>
        <taxon>Ecdysozoa</taxon>
        <taxon>Arthropoda</taxon>
        <taxon>Hexapoda</taxon>
        <taxon>Insecta</taxon>
        <taxon>Pterygota</taxon>
        <taxon>Neoptera</taxon>
        <taxon>Paraneoptera</taxon>
        <taxon>Psocodea</taxon>
        <taxon>Troctomorpha</taxon>
        <taxon>Phthiraptera</taxon>
        <taxon>Amblycera</taxon>
        <taxon>Menoponidae</taxon>
        <taxon>Menopon</taxon>
    </lineage>
</organism>
<comment type="caution">
    <text evidence="5">The sequence shown here is derived from an EMBL/GenBank/DDBJ whole genome shotgun (WGS) entry which is preliminary data.</text>
</comment>
<dbReference type="Gene3D" id="2.30.30.40">
    <property type="entry name" value="SH3 Domains"/>
    <property type="match status" value="2"/>
</dbReference>
<evidence type="ECO:0000256" key="3">
    <source>
        <dbReference type="SAM" id="MobiDB-lite"/>
    </source>
</evidence>
<keyword evidence="1 2" id="KW-0728">SH3 domain</keyword>
<dbReference type="InterPro" id="IPR036028">
    <property type="entry name" value="SH3-like_dom_sf"/>
</dbReference>
<evidence type="ECO:0000256" key="1">
    <source>
        <dbReference type="ARBA" id="ARBA00022443"/>
    </source>
</evidence>
<evidence type="ECO:0000256" key="2">
    <source>
        <dbReference type="PROSITE-ProRule" id="PRU00192"/>
    </source>
</evidence>
<protein>
    <recommendedName>
        <fullName evidence="4">SH3 domain-containing protein</fullName>
    </recommendedName>
</protein>
<feature type="region of interest" description="Disordered" evidence="3">
    <location>
        <begin position="279"/>
        <end position="302"/>
    </location>
</feature>
<dbReference type="AlphaFoldDB" id="A0AAW2I1J2"/>
<reference evidence="5" key="1">
    <citation type="journal article" date="2024" name="Gigascience">
        <title>Chromosome-level genome of the poultry shaft louse Menopon gallinae provides insight into the host-switching and adaptive evolution of parasitic lice.</title>
        <authorList>
            <person name="Xu Y."/>
            <person name="Ma L."/>
            <person name="Liu S."/>
            <person name="Liang Y."/>
            <person name="Liu Q."/>
            <person name="He Z."/>
            <person name="Tian L."/>
            <person name="Duan Y."/>
            <person name="Cai W."/>
            <person name="Li H."/>
            <person name="Song F."/>
        </authorList>
    </citation>
    <scope>NUCLEOTIDE SEQUENCE</scope>
    <source>
        <strain evidence="5">Cailab_2023a</strain>
    </source>
</reference>
<dbReference type="SUPFAM" id="SSF50044">
    <property type="entry name" value="SH3-domain"/>
    <property type="match status" value="2"/>
</dbReference>
<dbReference type="SMART" id="SM00326">
    <property type="entry name" value="SH3"/>
    <property type="match status" value="2"/>
</dbReference>
<sequence length="460" mass="50746">MSVYQSEMKIPIRPAPPPPVNASAPQKVSKPLTAWNGAARVNHTKVPTSVQKKKPPPRPPPPKFNQKQDKKHIPARPSQLITSLFHKKNNNSSKIGDPVLKPAPEIVENKGNNVLSLIDFNSPPSSPTFTTRSSSDALSVNSFGSDGVTPCSTSSGNTSNVESGFEDDFDFFLGSAAKKPDNQVKDPWSLSSQDQRQKNPSPLLMQNQKLNSKNNSWVAFSSTSTTKKNEFSAMPTIIRVKPERPKLPDKVTNSVSTSNVNVLAEIFENSHQTQVNTGGSLFQEEDDDNDDGWSSESPPMPTCPPPAPPLEVLQSLLESSPEVLGVSNEKAHGIALYDYEGDHPDDLSFKENDVINLVRRMDKNWFLGELNGREGTVPANYLSVRVPLPDDADRHVTALYAFRPETWDDLEFQEGAVINVISRIDQDWLYGECNGRTGQFPANFVDRVPANLPTDTCLRY</sequence>
<feature type="compositionally biased region" description="Acidic residues" evidence="3">
    <location>
        <begin position="283"/>
        <end position="293"/>
    </location>
</feature>
<dbReference type="PANTHER" id="PTHR14167">
    <property type="entry name" value="SH3 DOMAIN-CONTAINING"/>
    <property type="match status" value="1"/>
</dbReference>
<dbReference type="PANTHER" id="PTHR14167:SF48">
    <property type="entry name" value="SH3 DOMAIN-CONTAINING PROTEIN 19"/>
    <property type="match status" value="1"/>
</dbReference>
<dbReference type="Pfam" id="PF00018">
    <property type="entry name" value="SH3_1"/>
    <property type="match status" value="1"/>
</dbReference>
<gene>
    <name evidence="5" type="ORF">PYX00_003722</name>
</gene>
<evidence type="ECO:0000259" key="4">
    <source>
        <dbReference type="PROSITE" id="PS50002"/>
    </source>
</evidence>
<dbReference type="PRINTS" id="PR00452">
    <property type="entry name" value="SH3DOMAIN"/>
</dbReference>
<feature type="compositionally biased region" description="Polar residues" evidence="3">
    <location>
        <begin position="189"/>
        <end position="210"/>
    </location>
</feature>
<dbReference type="InterPro" id="IPR050384">
    <property type="entry name" value="Endophilin_SH3RF"/>
</dbReference>
<dbReference type="EMBL" id="JARGDH010000002">
    <property type="protein sequence ID" value="KAL0276059.1"/>
    <property type="molecule type" value="Genomic_DNA"/>
</dbReference>
<proteinExistence type="predicted"/>
<feature type="domain" description="SH3" evidence="4">
    <location>
        <begin position="328"/>
        <end position="387"/>
    </location>
</feature>
<dbReference type="PRINTS" id="PR00499">
    <property type="entry name" value="P67PHOX"/>
</dbReference>
<feature type="domain" description="SH3" evidence="4">
    <location>
        <begin position="391"/>
        <end position="450"/>
    </location>
</feature>
<feature type="region of interest" description="Disordered" evidence="3">
    <location>
        <begin position="1"/>
        <end position="79"/>
    </location>
</feature>
<name>A0AAW2I1J2_9NEOP</name>
<dbReference type="Pfam" id="PF14604">
    <property type="entry name" value="SH3_9"/>
    <property type="match status" value="1"/>
</dbReference>
<dbReference type="PROSITE" id="PS50002">
    <property type="entry name" value="SH3"/>
    <property type="match status" value="2"/>
</dbReference>
<evidence type="ECO:0000313" key="5">
    <source>
        <dbReference type="EMBL" id="KAL0276059.1"/>
    </source>
</evidence>
<accession>A0AAW2I1J2</accession>
<feature type="region of interest" description="Disordered" evidence="3">
    <location>
        <begin position="178"/>
        <end position="210"/>
    </location>
</feature>